<sequence>MKLVIKNNDTLKDKRLNVIEKHDPCLDSVWHYHPEFELLYISSSFGIRFVGDNVSPFNSGDLVLVGSYLPHLWRNDMAYYNDEENKGVKKVKTIVTKFTKDFLGEDTFSNPEFSEIDKLLKESKYGISFGEDVSLELREKLIELPNLSRLEQSIQLLNILYRLSKTEKRIFLSSTDMRQFTKKHSHRIDRVIKYISDNYAIEITLNDVAEVACMTTNSFCRFFKKMTNKSFTQFLNEVRIRNASRMLVQENVSVSTVCYAVGYNSITNFNKQFKQIMGTTPKDYRLSI</sequence>
<dbReference type="PRINTS" id="PR00032">
    <property type="entry name" value="HTHARAC"/>
</dbReference>
<dbReference type="Gene3D" id="1.10.10.60">
    <property type="entry name" value="Homeodomain-like"/>
    <property type="match status" value="2"/>
</dbReference>
<dbReference type="InterPro" id="IPR018062">
    <property type="entry name" value="HTH_AraC-typ_CS"/>
</dbReference>
<dbReference type="Pfam" id="PF12833">
    <property type="entry name" value="HTH_18"/>
    <property type="match status" value="1"/>
</dbReference>
<dbReference type="PANTHER" id="PTHR43280">
    <property type="entry name" value="ARAC-FAMILY TRANSCRIPTIONAL REGULATOR"/>
    <property type="match status" value="1"/>
</dbReference>
<dbReference type="GO" id="GO:0003700">
    <property type="term" value="F:DNA-binding transcription factor activity"/>
    <property type="evidence" value="ECO:0007669"/>
    <property type="project" value="InterPro"/>
</dbReference>
<dbReference type="AlphaFoldDB" id="A0A162Y738"/>
<dbReference type="InterPro" id="IPR011051">
    <property type="entry name" value="RmlC_Cupin_sf"/>
</dbReference>
<protein>
    <recommendedName>
        <fullName evidence="4">HTH araC/xylS-type domain-containing protein</fullName>
    </recommendedName>
</protein>
<keyword evidence="3" id="KW-0804">Transcription</keyword>
<dbReference type="PANTHER" id="PTHR43280:SF27">
    <property type="entry name" value="TRANSCRIPTIONAL REGULATOR MTLR"/>
    <property type="match status" value="1"/>
</dbReference>
<dbReference type="RefSeq" id="WP_066318652.1">
    <property type="nucleotide sequence ID" value="NZ_LQRT01000046.1"/>
</dbReference>
<evidence type="ECO:0000313" key="6">
    <source>
        <dbReference type="Proteomes" id="UP000076715"/>
    </source>
</evidence>
<evidence type="ECO:0000256" key="2">
    <source>
        <dbReference type="ARBA" id="ARBA00023125"/>
    </source>
</evidence>
<organism evidence="5 6">
    <name type="scientific">Aquimarina aggregata</name>
    <dbReference type="NCBI Taxonomy" id="1642818"/>
    <lineage>
        <taxon>Bacteria</taxon>
        <taxon>Pseudomonadati</taxon>
        <taxon>Bacteroidota</taxon>
        <taxon>Flavobacteriia</taxon>
        <taxon>Flavobacteriales</taxon>
        <taxon>Flavobacteriaceae</taxon>
        <taxon>Aquimarina</taxon>
    </lineage>
</organism>
<comment type="caution">
    <text evidence="5">The sequence shown here is derived from an EMBL/GenBank/DDBJ whole genome shotgun (WGS) entry which is preliminary data.</text>
</comment>
<dbReference type="SMART" id="SM00342">
    <property type="entry name" value="HTH_ARAC"/>
    <property type="match status" value="1"/>
</dbReference>
<dbReference type="InterPro" id="IPR020449">
    <property type="entry name" value="Tscrpt_reg_AraC-type_HTH"/>
</dbReference>
<accession>A0A162Y738</accession>
<proteinExistence type="predicted"/>
<dbReference type="SUPFAM" id="SSF46689">
    <property type="entry name" value="Homeodomain-like"/>
    <property type="match status" value="2"/>
</dbReference>
<dbReference type="PROSITE" id="PS01124">
    <property type="entry name" value="HTH_ARAC_FAMILY_2"/>
    <property type="match status" value="1"/>
</dbReference>
<evidence type="ECO:0000313" key="5">
    <source>
        <dbReference type="EMBL" id="KZS38963.1"/>
    </source>
</evidence>
<dbReference type="EMBL" id="LQRT01000046">
    <property type="protein sequence ID" value="KZS38963.1"/>
    <property type="molecule type" value="Genomic_DNA"/>
</dbReference>
<dbReference type="PROSITE" id="PS00041">
    <property type="entry name" value="HTH_ARAC_FAMILY_1"/>
    <property type="match status" value="1"/>
</dbReference>
<evidence type="ECO:0000256" key="3">
    <source>
        <dbReference type="ARBA" id="ARBA00023163"/>
    </source>
</evidence>
<dbReference type="Proteomes" id="UP000076715">
    <property type="component" value="Unassembled WGS sequence"/>
</dbReference>
<gene>
    <name evidence="5" type="ORF">AWE51_14780</name>
</gene>
<dbReference type="GO" id="GO:0043565">
    <property type="term" value="F:sequence-specific DNA binding"/>
    <property type="evidence" value="ECO:0007669"/>
    <property type="project" value="InterPro"/>
</dbReference>
<keyword evidence="2" id="KW-0238">DNA-binding</keyword>
<feature type="domain" description="HTH araC/xylS-type" evidence="4">
    <location>
        <begin position="189"/>
        <end position="287"/>
    </location>
</feature>
<keyword evidence="6" id="KW-1185">Reference proteome</keyword>
<dbReference type="Gene3D" id="2.60.120.10">
    <property type="entry name" value="Jelly Rolls"/>
    <property type="match status" value="1"/>
</dbReference>
<dbReference type="InterPro" id="IPR018060">
    <property type="entry name" value="HTH_AraC"/>
</dbReference>
<name>A0A162Y738_9FLAO</name>
<dbReference type="InterPro" id="IPR014710">
    <property type="entry name" value="RmlC-like_jellyroll"/>
</dbReference>
<keyword evidence="1" id="KW-0805">Transcription regulation</keyword>
<dbReference type="STRING" id="1642818.AWE51_14780"/>
<dbReference type="OrthoDB" id="1410704at2"/>
<evidence type="ECO:0000256" key="1">
    <source>
        <dbReference type="ARBA" id="ARBA00023015"/>
    </source>
</evidence>
<reference evidence="5 6" key="1">
    <citation type="submission" date="2016-01" db="EMBL/GenBank/DDBJ databases">
        <title>The draft genome sequence of Aquimarina sp. RZW4-3-2.</title>
        <authorList>
            <person name="Wang Y."/>
        </authorList>
    </citation>
    <scope>NUCLEOTIDE SEQUENCE [LARGE SCALE GENOMIC DNA]</scope>
    <source>
        <strain evidence="5 6">RZW4-3-2</strain>
    </source>
</reference>
<evidence type="ECO:0000259" key="4">
    <source>
        <dbReference type="PROSITE" id="PS01124"/>
    </source>
</evidence>
<dbReference type="SUPFAM" id="SSF51182">
    <property type="entry name" value="RmlC-like cupins"/>
    <property type="match status" value="1"/>
</dbReference>
<dbReference type="InterPro" id="IPR009057">
    <property type="entry name" value="Homeodomain-like_sf"/>
</dbReference>